<feature type="region of interest" description="Disordered" evidence="1">
    <location>
        <begin position="128"/>
        <end position="176"/>
    </location>
</feature>
<accession>A0A1R0GTS8</accession>
<dbReference type="Proteomes" id="UP000187455">
    <property type="component" value="Unassembled WGS sequence"/>
</dbReference>
<proteinExistence type="predicted"/>
<reference evidence="2 3" key="1">
    <citation type="journal article" date="2016" name="Mol. Biol. Evol.">
        <title>Genome-Wide Survey of Gut Fungi (Harpellales) Reveals the First Horizontally Transferred Ubiquitin Gene from a Mosquito Host.</title>
        <authorList>
            <person name="Wang Y."/>
            <person name="White M.M."/>
            <person name="Kvist S."/>
            <person name="Moncalvo J.M."/>
        </authorList>
    </citation>
    <scope>NUCLEOTIDE SEQUENCE [LARGE SCALE GENOMIC DNA]</scope>
    <source>
        <strain evidence="2 3">ALG-7-W6</strain>
    </source>
</reference>
<evidence type="ECO:0000313" key="3">
    <source>
        <dbReference type="Proteomes" id="UP000187455"/>
    </source>
</evidence>
<evidence type="ECO:0000313" key="2">
    <source>
        <dbReference type="EMBL" id="OLY80285.1"/>
    </source>
</evidence>
<gene>
    <name evidence="2" type="ORF">AYI68_g5622</name>
</gene>
<feature type="compositionally biased region" description="Acidic residues" evidence="1">
    <location>
        <begin position="167"/>
        <end position="176"/>
    </location>
</feature>
<feature type="compositionally biased region" description="Acidic residues" evidence="1">
    <location>
        <begin position="140"/>
        <end position="159"/>
    </location>
</feature>
<sequence length="176" mass="20064">MHAFTPILYNIPISNLSIRVLLGLCSSRSNETYLRGTPGCRTVPRLYRFASEFGLLLARSVSPQRFITLYPLYNFFNSNKGLNFLNPFGRLPPMVDVDRYSDKYFTTETKKQLATMLVDDKDILKALDAKEESDGGDTSQVEEEQDAAWDEEDEEENDYADNYFDNGEADDIDNDG</sequence>
<organism evidence="2 3">
    <name type="scientific">Smittium mucronatum</name>
    <dbReference type="NCBI Taxonomy" id="133383"/>
    <lineage>
        <taxon>Eukaryota</taxon>
        <taxon>Fungi</taxon>
        <taxon>Fungi incertae sedis</taxon>
        <taxon>Zoopagomycota</taxon>
        <taxon>Kickxellomycotina</taxon>
        <taxon>Harpellomycetes</taxon>
        <taxon>Harpellales</taxon>
        <taxon>Legeriomycetaceae</taxon>
        <taxon>Smittium</taxon>
    </lineage>
</organism>
<keyword evidence="3" id="KW-1185">Reference proteome</keyword>
<protein>
    <submittedName>
        <fullName evidence="2">Uncharacterized protein</fullName>
    </submittedName>
</protein>
<name>A0A1R0GTS8_9FUNG</name>
<dbReference type="EMBL" id="LSSL01003601">
    <property type="protein sequence ID" value="OLY80285.1"/>
    <property type="molecule type" value="Genomic_DNA"/>
</dbReference>
<dbReference type="AlphaFoldDB" id="A0A1R0GTS8"/>
<evidence type="ECO:0000256" key="1">
    <source>
        <dbReference type="SAM" id="MobiDB-lite"/>
    </source>
</evidence>
<comment type="caution">
    <text evidence="2">The sequence shown here is derived from an EMBL/GenBank/DDBJ whole genome shotgun (WGS) entry which is preliminary data.</text>
</comment>